<dbReference type="RefSeq" id="WP_114247202.1">
    <property type="nucleotide sequence ID" value="NZ_CP027306.1"/>
</dbReference>
<dbReference type="AlphaFoldDB" id="A0A2Z5JN26"/>
<accession>A0A2Z5JN26</accession>
<dbReference type="NCBIfam" id="TIGR03083">
    <property type="entry name" value="maleylpyruvate isomerase family mycothiol-dependent enzyme"/>
    <property type="match status" value="1"/>
</dbReference>
<dbReference type="InterPro" id="IPR017517">
    <property type="entry name" value="Maleyloyr_isom"/>
</dbReference>
<dbReference type="GeneID" id="95522962"/>
<dbReference type="InterPro" id="IPR017520">
    <property type="entry name" value="CHP03086"/>
</dbReference>
<evidence type="ECO:0000259" key="1">
    <source>
        <dbReference type="Pfam" id="PF11716"/>
    </source>
</evidence>
<dbReference type="Pfam" id="PF11716">
    <property type="entry name" value="MDMPI_N"/>
    <property type="match status" value="1"/>
</dbReference>
<protein>
    <submittedName>
        <fullName evidence="2">TIGR03086 family protein</fullName>
    </submittedName>
</protein>
<dbReference type="GO" id="GO:0046872">
    <property type="term" value="F:metal ion binding"/>
    <property type="evidence" value="ECO:0007669"/>
    <property type="project" value="InterPro"/>
</dbReference>
<proteinExistence type="predicted"/>
<dbReference type="Gene3D" id="1.20.120.450">
    <property type="entry name" value="dinb family like domain"/>
    <property type="match status" value="1"/>
</dbReference>
<dbReference type="InterPro" id="IPR024344">
    <property type="entry name" value="MDMPI_metal-binding"/>
</dbReference>
<evidence type="ECO:0000313" key="2">
    <source>
        <dbReference type="EMBL" id="AXE80785.1"/>
    </source>
</evidence>
<feature type="domain" description="Mycothiol-dependent maleylpyruvate isomerase metal-binding" evidence="1">
    <location>
        <begin position="16"/>
        <end position="125"/>
    </location>
</feature>
<sequence>MSEVDLLAGVLSKTGDVIEGVGADQLSLPTPCDDYDVEALVNHIVGWLLVFEAGAQGRSNDADAANHRCGADPAREFRAAAAGVVEGWEKHGFDRQVTVTGGKMPGEAVFSMTLMEYLTHGWDLAVATGQPIPYTDREAAETLARAEATLPPQYRGENLPFGQIVPVDAEASAVDRLVAFLGRRPVPTTAR</sequence>
<dbReference type="InterPro" id="IPR034660">
    <property type="entry name" value="DinB/YfiT-like"/>
</dbReference>
<organism evidence="2 3">
    <name type="scientific">Streptomyces atratus</name>
    <dbReference type="NCBI Taxonomy" id="1893"/>
    <lineage>
        <taxon>Bacteria</taxon>
        <taxon>Bacillati</taxon>
        <taxon>Actinomycetota</taxon>
        <taxon>Actinomycetes</taxon>
        <taxon>Kitasatosporales</taxon>
        <taxon>Streptomycetaceae</taxon>
        <taxon>Streptomyces</taxon>
    </lineage>
</organism>
<reference evidence="2 3" key="1">
    <citation type="journal article" date="2018" name="Front. Microbiol.">
        <title>Genome Sequencing of Streptomyces atratus SCSIOZH16 and Activation Production of Nocardamine via Metabolic Engineering.</title>
        <authorList>
            <person name="Li Y."/>
            <person name="Zhang C."/>
            <person name="Liu C."/>
            <person name="Ju J."/>
            <person name="Ma J."/>
        </authorList>
    </citation>
    <scope>NUCLEOTIDE SEQUENCE [LARGE SCALE GENOMIC DNA]</scope>
    <source>
        <strain evidence="2 3">SCSIO_ZH16</strain>
    </source>
</reference>
<evidence type="ECO:0000313" key="3">
    <source>
        <dbReference type="Proteomes" id="UP000252698"/>
    </source>
</evidence>
<dbReference type="EMBL" id="CP027306">
    <property type="protein sequence ID" value="AXE80785.1"/>
    <property type="molecule type" value="Genomic_DNA"/>
</dbReference>
<dbReference type="Proteomes" id="UP000252698">
    <property type="component" value="Chromosome"/>
</dbReference>
<dbReference type="SUPFAM" id="SSF109854">
    <property type="entry name" value="DinB/YfiT-like putative metalloenzymes"/>
    <property type="match status" value="1"/>
</dbReference>
<gene>
    <name evidence="2" type="ORF">C5746_31765</name>
</gene>
<name>A0A2Z5JN26_STRAR</name>
<dbReference type="NCBIfam" id="TIGR03086">
    <property type="entry name" value="TIGR03086 family metal-binding protein"/>
    <property type="match status" value="1"/>
</dbReference>
<dbReference type="KEGG" id="sata:C5746_31765"/>